<dbReference type="EMBL" id="LPEQ01000047">
    <property type="protein sequence ID" value="KVV51882.1"/>
    <property type="molecule type" value="Genomic_DNA"/>
</dbReference>
<organism evidence="1 2">
    <name type="scientific">Burkholderia territorii</name>
    <dbReference type="NCBI Taxonomy" id="1503055"/>
    <lineage>
        <taxon>Bacteria</taxon>
        <taxon>Pseudomonadati</taxon>
        <taxon>Pseudomonadota</taxon>
        <taxon>Betaproteobacteria</taxon>
        <taxon>Burkholderiales</taxon>
        <taxon>Burkholderiaceae</taxon>
        <taxon>Burkholderia</taxon>
        <taxon>Burkholderia cepacia complex</taxon>
    </lineage>
</organism>
<comment type="caution">
    <text evidence="1">The sequence shown here is derived from an EMBL/GenBank/DDBJ whole genome shotgun (WGS) entry which is preliminary data.</text>
</comment>
<reference evidence="1 2" key="1">
    <citation type="submission" date="2015-11" db="EMBL/GenBank/DDBJ databases">
        <title>Expanding the genomic diversity of Burkholderia species for the development of highly accurate diagnostics.</title>
        <authorList>
            <person name="Sahl J."/>
            <person name="Keim P."/>
            <person name="Wagner D."/>
        </authorList>
    </citation>
    <scope>NUCLEOTIDE SEQUENCE [LARGE SCALE GENOMIC DNA]</scope>
    <source>
        <strain evidence="1 2">MSMB1301WGS</strain>
    </source>
</reference>
<protein>
    <submittedName>
        <fullName evidence="1">Uncharacterized protein</fullName>
    </submittedName>
</protein>
<keyword evidence="2" id="KW-1185">Reference proteome</keyword>
<sequence>MMSSDQYTVTGYRMQAGGSAQPCTALIETAAIAAIPRARGRMLARRSRKRSPAVRYATRPLTGIDAPVIACA</sequence>
<dbReference type="AlphaFoldDB" id="A0A105VQ25"/>
<name>A0A105VQ25_9BURK</name>
<accession>A0A105VQ25</accession>
<proteinExistence type="predicted"/>
<evidence type="ECO:0000313" key="1">
    <source>
        <dbReference type="EMBL" id="KVV51882.1"/>
    </source>
</evidence>
<dbReference type="Proteomes" id="UP000062317">
    <property type="component" value="Unassembled WGS sequence"/>
</dbReference>
<evidence type="ECO:0000313" key="2">
    <source>
        <dbReference type="Proteomes" id="UP000062317"/>
    </source>
</evidence>
<gene>
    <name evidence="1" type="ORF">WT27_29145</name>
</gene>